<evidence type="ECO:0000256" key="3">
    <source>
        <dbReference type="SAM" id="SignalP"/>
    </source>
</evidence>
<dbReference type="InterPro" id="IPR000033">
    <property type="entry name" value="LDLR_classB_rpt"/>
</dbReference>
<dbReference type="Pfam" id="PF13385">
    <property type="entry name" value="Laminin_G_3"/>
    <property type="match status" value="1"/>
</dbReference>
<dbReference type="InterPro" id="IPR044023">
    <property type="entry name" value="Ig_7"/>
</dbReference>
<keyword evidence="1 3" id="KW-0732">Signal</keyword>
<dbReference type="InterPro" id="IPR006558">
    <property type="entry name" value="LamG-like"/>
</dbReference>
<dbReference type="Proteomes" id="UP001595906">
    <property type="component" value="Unassembled WGS sequence"/>
</dbReference>
<feature type="chain" id="PRO_5047381633" evidence="3">
    <location>
        <begin position="19"/>
        <end position="1552"/>
    </location>
</feature>
<keyword evidence="6" id="KW-1185">Reference proteome</keyword>
<dbReference type="InterPro" id="IPR022409">
    <property type="entry name" value="PKD/Chitinase_dom"/>
</dbReference>
<dbReference type="Gene3D" id="2.60.40.10">
    <property type="entry name" value="Immunoglobulins"/>
    <property type="match status" value="2"/>
</dbReference>
<dbReference type="InterPro" id="IPR050952">
    <property type="entry name" value="TRIM-NHL_E3_ligases"/>
</dbReference>
<keyword evidence="2" id="KW-1015">Disulfide bond</keyword>
<dbReference type="SUPFAM" id="SSF49299">
    <property type="entry name" value="PKD domain"/>
    <property type="match status" value="1"/>
</dbReference>
<evidence type="ECO:0000313" key="5">
    <source>
        <dbReference type="EMBL" id="MFC4230438.1"/>
    </source>
</evidence>
<dbReference type="InterPro" id="IPR011042">
    <property type="entry name" value="6-blade_b-propeller_TolB-like"/>
</dbReference>
<dbReference type="Gene3D" id="2.60.120.200">
    <property type="match status" value="1"/>
</dbReference>
<feature type="signal peptide" evidence="3">
    <location>
        <begin position="1"/>
        <end position="18"/>
    </location>
</feature>
<dbReference type="NCBIfam" id="TIGR04183">
    <property type="entry name" value="Por_Secre_tail"/>
    <property type="match status" value="1"/>
</dbReference>
<gene>
    <name evidence="5" type="ORF">ACFOW1_00945</name>
</gene>
<dbReference type="InterPro" id="IPR026444">
    <property type="entry name" value="Secre_tail"/>
</dbReference>
<dbReference type="Pfam" id="PF18962">
    <property type="entry name" value="Por_Secre_tail"/>
    <property type="match status" value="1"/>
</dbReference>
<dbReference type="SMART" id="SM00135">
    <property type="entry name" value="LY"/>
    <property type="match status" value="3"/>
</dbReference>
<dbReference type="SMART" id="SM00560">
    <property type="entry name" value="LamGL"/>
    <property type="match status" value="1"/>
</dbReference>
<dbReference type="PANTHER" id="PTHR24104">
    <property type="entry name" value="E3 UBIQUITIN-PROTEIN LIGASE NHLRC1-RELATED"/>
    <property type="match status" value="1"/>
</dbReference>
<reference evidence="6" key="1">
    <citation type="journal article" date="2019" name="Int. J. Syst. Evol. Microbiol.">
        <title>The Global Catalogue of Microorganisms (GCM) 10K type strain sequencing project: providing services to taxonomists for standard genome sequencing and annotation.</title>
        <authorList>
            <consortium name="The Broad Institute Genomics Platform"/>
            <consortium name="The Broad Institute Genome Sequencing Center for Infectious Disease"/>
            <person name="Wu L."/>
            <person name="Ma J."/>
        </authorList>
    </citation>
    <scope>NUCLEOTIDE SEQUENCE [LARGE SCALE GENOMIC DNA]</scope>
    <source>
        <strain evidence="6">CECT 8010</strain>
    </source>
</reference>
<dbReference type="EMBL" id="JBHSDC010000002">
    <property type="protein sequence ID" value="MFC4230438.1"/>
    <property type="molecule type" value="Genomic_DNA"/>
</dbReference>
<dbReference type="Pfam" id="PF19081">
    <property type="entry name" value="Ig_7"/>
    <property type="match status" value="1"/>
</dbReference>
<dbReference type="RefSeq" id="WP_379011589.1">
    <property type="nucleotide sequence ID" value="NZ_JBHSDC010000002.1"/>
</dbReference>
<dbReference type="PROSITE" id="PS50093">
    <property type="entry name" value="PKD"/>
    <property type="match status" value="1"/>
</dbReference>
<dbReference type="Gene3D" id="2.60.40.2700">
    <property type="match status" value="1"/>
</dbReference>
<comment type="caution">
    <text evidence="5">The sequence shown here is derived from an EMBL/GenBank/DDBJ whole genome shotgun (WGS) entry which is preliminary data.</text>
</comment>
<feature type="domain" description="PKD" evidence="4">
    <location>
        <begin position="352"/>
        <end position="407"/>
    </location>
</feature>
<proteinExistence type="predicted"/>
<protein>
    <submittedName>
        <fullName evidence="5">LamG-like jellyroll fold domain-containing protein</fullName>
    </submittedName>
</protein>
<dbReference type="Pfam" id="PF24684">
    <property type="entry name" value="Vgb_lyase"/>
    <property type="match status" value="1"/>
</dbReference>
<evidence type="ECO:0000259" key="4">
    <source>
        <dbReference type="PROSITE" id="PS50093"/>
    </source>
</evidence>
<dbReference type="SMART" id="SM00089">
    <property type="entry name" value="PKD"/>
    <property type="match status" value="2"/>
</dbReference>
<sequence length="1552" mass="160184">MKNLALLVLLLVSFKAISQVTISVQPSTAPQTVCVGTAATSLSITASGTGLTYQWYSNTVNNNTGGTIINGATSNAYTPSTATAGTLYYYAIVVSTDLSTATSQVSGAVTVNALPTATFTTSPSVACSGFPVQFNGASACASNGALNFSGSASSALRSTITTQIDNITMEVWAKWSGGVNSNRDNQMIFYNGHTGNGGYGILMDANGNLQILIGGLSYLGSSQNLTPGVWSHIAIVRNSGTWSLYVNGVQYSVSNNTTTPRSPTVAGGNQTMVGVDQSGTGHLFYGAIDEVTFWTVARSSANIQADMTASSVSPQSGLLAYWNFNEGTGTTANDGSGNAYGLTLTGTNWLTAGAPTGATYAWDFGGGASANLGSTAYTYSTSGTKNISLAVTDLTTGCVSSTTNAIIVNLSPTANISGTATACNTVSLTASGGATYAWSGGNSTNTATNTFSTSNTYTVTVTDAIGCTATASQAVTVNPLPTAPINGPVASTAAFVTSGLSLPYSVAKDASGNLYVANYGTNSISKVNTSGSVTSFVSSGLNRPSALAFDVSGNLFVANYFGNSISKVSKSGVVTSFASSGMSSPSSLAFDGSGNLYVANFNGNSIIKVSTNGTVTSFVSSGLNRPSALAFDSSGNLYVANYNGNSISQVSANGTVTSFVSAGLSSPAGLAFDSFGNLYVSNYGNSTISKVSKEGTVTNFAITGLNRPRGILYDNTANLFYVANYSGSSVSKITPPANYVPSVCNTGTVTLIATPNTNETIDWYSAASGGSVLLSGSNSFTTPTLSTTTTYYAEARNTITGCVSATRTALTATVNNCPITWMGGTSSDFNDPSNWSSGTVPNVVNDFIVASSANNPIITGTYAVNNFTINSGASLTVTGTIKIAGSVTNNGTLTATSGTVEFNGSTAQTIPANTFSSNTVQNLTINNTAGVTLGGTLNLTGVLTPTAGTLTTGGFLTLTSTTISGGGAIGQGNSSGGYISGTVNVQRFTQAQRGYRTIANPFTTAQSLNQLTNIIRVTGLTTATGTGTYAVSSGNPSAFYYDPTKPAGTSSVLQPIRDANSTAYWPVGSALYVFVRGNGMEGAGGPGVGNYSSGTISPVTLGMAGGSINQGPVTVNLTYGDGTTDNFNLIGNPYPCPINLKNVTGISSFGTVYVYDPVANTGLTDSYTMRGGFHSYSNDGSTDIIIPSLGGFYIKATGTGQSITFNESDKATATTPTYTIFGNNQPTPRIRLAIGTVNGNVDDLKFGFNANSTALAHDFFDAPKLSNSLFDFYSLSADKQRLSIDYRNSAQLDSIIPLGIATSVTGTYALRLAELSGLPNTQVVLIDKYLKTKTVLSQVGDSYSFIITADTATKSENRFEISLLSTTVLPVTITDITAQLQNNKTVAVRWTSATEVNLASYNLQRSLDGSNFNTVNKLTATGSGNYIYNDDLSFLHPLPSTVYYRLQSVDNNANSTYSKVVSCSLFNSDKQALTIYPNPVQATLLAQVTVAKAGAVQLRVLDAQGKVVTTQKTQLPTGTTSISIPITQLTVGNYVLEIQTAEGKQIQRFVKE</sequence>
<dbReference type="SUPFAM" id="SSF101898">
    <property type="entry name" value="NHL repeat"/>
    <property type="match status" value="1"/>
</dbReference>
<dbReference type="Gene3D" id="2.120.10.30">
    <property type="entry name" value="TolB, C-terminal domain"/>
    <property type="match status" value="1"/>
</dbReference>
<evidence type="ECO:0000256" key="2">
    <source>
        <dbReference type="ARBA" id="ARBA00023157"/>
    </source>
</evidence>
<evidence type="ECO:0000256" key="1">
    <source>
        <dbReference type="ARBA" id="ARBA00022729"/>
    </source>
</evidence>
<dbReference type="InterPro" id="IPR013320">
    <property type="entry name" value="ConA-like_dom_sf"/>
</dbReference>
<accession>A0ABV8PTF8</accession>
<organism evidence="5 6">
    <name type="scientific">Parasediminibacterium paludis</name>
    <dbReference type="NCBI Taxonomy" id="908966"/>
    <lineage>
        <taxon>Bacteria</taxon>
        <taxon>Pseudomonadati</taxon>
        <taxon>Bacteroidota</taxon>
        <taxon>Chitinophagia</taxon>
        <taxon>Chitinophagales</taxon>
        <taxon>Chitinophagaceae</taxon>
        <taxon>Parasediminibacterium</taxon>
    </lineage>
</organism>
<dbReference type="PANTHER" id="PTHR24104:SF25">
    <property type="entry name" value="PROTEIN LIN-41"/>
    <property type="match status" value="1"/>
</dbReference>
<dbReference type="InterPro" id="IPR000601">
    <property type="entry name" value="PKD_dom"/>
</dbReference>
<dbReference type="InterPro" id="IPR013783">
    <property type="entry name" value="Ig-like_fold"/>
</dbReference>
<evidence type="ECO:0000313" key="6">
    <source>
        <dbReference type="Proteomes" id="UP001595906"/>
    </source>
</evidence>
<name>A0ABV8PTF8_9BACT</name>
<dbReference type="SUPFAM" id="SSF49899">
    <property type="entry name" value="Concanavalin A-like lectins/glucanases"/>
    <property type="match status" value="1"/>
</dbReference>
<dbReference type="InterPro" id="IPR035986">
    <property type="entry name" value="PKD_dom_sf"/>
</dbReference>